<dbReference type="SUPFAM" id="SSF51445">
    <property type="entry name" value="(Trans)glycosidases"/>
    <property type="match status" value="1"/>
</dbReference>
<feature type="region of interest" description="Disordered" evidence="1">
    <location>
        <begin position="31"/>
        <end position="55"/>
    </location>
</feature>
<evidence type="ECO:0000313" key="3">
    <source>
        <dbReference type="EMBL" id="KJY28885.1"/>
    </source>
</evidence>
<gene>
    <name evidence="3" type="ORF">VR44_24310</name>
</gene>
<dbReference type="OrthoDB" id="5171321at2"/>
<dbReference type="AlphaFoldDB" id="A0A0F4J3M3"/>
<accession>A0A0F4J3M3</accession>
<feature type="non-terminal residue" evidence="3">
    <location>
        <position position="1"/>
    </location>
</feature>
<dbReference type="Pfam" id="PF08924">
    <property type="entry name" value="Rv2525c_GlyHyd-like"/>
    <property type="match status" value="1"/>
</dbReference>
<dbReference type="PATRIC" id="fig|68223.7.peg.843"/>
<reference evidence="3 4" key="1">
    <citation type="submission" date="2015-02" db="EMBL/GenBank/DDBJ databases">
        <authorList>
            <person name="Ju K.-S."/>
            <person name="Doroghazi J.R."/>
            <person name="Metcalf W."/>
        </authorList>
    </citation>
    <scope>NUCLEOTIDE SEQUENCE [LARGE SCALE GENOMIC DNA]</scope>
    <source>
        <strain evidence="3 4">NRRL ISP-5550</strain>
    </source>
</reference>
<comment type="caution">
    <text evidence="3">The sequence shown here is derived from an EMBL/GenBank/DDBJ whole genome shotgun (WGS) entry which is preliminary data.</text>
</comment>
<dbReference type="InterPro" id="IPR017853">
    <property type="entry name" value="GH"/>
</dbReference>
<dbReference type="EMBL" id="JZWV01000696">
    <property type="protein sequence ID" value="KJY28885.1"/>
    <property type="molecule type" value="Genomic_DNA"/>
</dbReference>
<evidence type="ECO:0000259" key="2">
    <source>
        <dbReference type="Pfam" id="PF08924"/>
    </source>
</evidence>
<organism evidence="3 4">
    <name type="scientific">Streptomyces katrae</name>
    <dbReference type="NCBI Taxonomy" id="68223"/>
    <lineage>
        <taxon>Bacteria</taxon>
        <taxon>Bacillati</taxon>
        <taxon>Actinomycetota</taxon>
        <taxon>Actinomycetes</taxon>
        <taxon>Kitasatosporales</taxon>
        <taxon>Streptomycetaceae</taxon>
        <taxon>Streptomyces</taxon>
    </lineage>
</organism>
<dbReference type="RefSeq" id="WP_045949714.1">
    <property type="nucleotide sequence ID" value="NZ_JZWV01000696.1"/>
</dbReference>
<sequence>AQPQLTADWVRRQLAAGWHLMPIWVGPQPWHSTSTGLSTDPSEADDQGREAAEGAAAAARALGLPAGTPLYADLENYTDRDTWDAPVVAHLTAWTVRLHELGYHAAAYVSASSGAKALSAHYAQAPQAMPDVLWVARWNGAASVTDADLGLPSGTTQWSGPRRAHQYQGDHDATYGDETINIDRNWVDVAPTALTPLPTVTPPGRRLP</sequence>
<name>A0A0F4J3M3_9ACTN</name>
<dbReference type="InterPro" id="IPR015020">
    <property type="entry name" value="Rv2525c-like_Glyco_Hydro-like"/>
</dbReference>
<dbReference type="Proteomes" id="UP000033551">
    <property type="component" value="Unassembled WGS sequence"/>
</dbReference>
<feature type="compositionally biased region" description="Polar residues" evidence="1">
    <location>
        <begin position="31"/>
        <end position="41"/>
    </location>
</feature>
<feature type="domain" description="Rv2525c-like glycoside hydrolase-like" evidence="2">
    <location>
        <begin position="2"/>
        <end position="187"/>
    </location>
</feature>
<keyword evidence="4" id="KW-1185">Reference proteome</keyword>
<dbReference type="Gene3D" id="3.20.20.80">
    <property type="entry name" value="Glycosidases"/>
    <property type="match status" value="1"/>
</dbReference>
<evidence type="ECO:0000256" key="1">
    <source>
        <dbReference type="SAM" id="MobiDB-lite"/>
    </source>
</evidence>
<protein>
    <recommendedName>
        <fullName evidence="2">Rv2525c-like glycoside hydrolase-like domain-containing protein</fullName>
    </recommendedName>
</protein>
<evidence type="ECO:0000313" key="4">
    <source>
        <dbReference type="Proteomes" id="UP000033551"/>
    </source>
</evidence>
<proteinExistence type="predicted"/>